<evidence type="ECO:0000313" key="3">
    <source>
        <dbReference type="Proteomes" id="UP001215280"/>
    </source>
</evidence>
<dbReference type="AlphaFoldDB" id="A0AAD7JLL9"/>
<dbReference type="Proteomes" id="UP001215280">
    <property type="component" value="Unassembled WGS sequence"/>
</dbReference>
<gene>
    <name evidence="2" type="ORF">DFH07DRAFT_736904</name>
</gene>
<name>A0AAD7JLL9_9AGAR</name>
<feature type="region of interest" description="Disordered" evidence="1">
    <location>
        <begin position="377"/>
        <end position="403"/>
    </location>
</feature>
<dbReference type="EMBL" id="JARJLG010000030">
    <property type="protein sequence ID" value="KAJ7767491.1"/>
    <property type="molecule type" value="Genomic_DNA"/>
</dbReference>
<feature type="non-terminal residue" evidence="2">
    <location>
        <position position="403"/>
    </location>
</feature>
<proteinExistence type="predicted"/>
<dbReference type="PANTHER" id="PTHR33977">
    <property type="entry name" value="ZINC ION BINDING PROTEIN"/>
    <property type="match status" value="1"/>
</dbReference>
<protein>
    <recommendedName>
        <fullName evidence="4">SWIM-type domain-containing protein</fullName>
    </recommendedName>
</protein>
<sequence>WMICSNGTGKTIDYFLVHIRLQNPDTDPRRFMSDRDPAQMGKIIVRYPISQLLLCWWHAPHAWQKHIVIAHYPELWEKLKKWYRLTDETEFQSCWEEIKELSPPSVIDYFEKYWLGDKWVPLWSGVYCQDRTVYEEGDTNMLVEAWHHILKTIHMNGMRNRRVNQLIHTLLNITLPHYIAIHRAQQFGFQGPDLGLQAHNEIHKRARTITSESIEEIESGRIFTVKSQSTPGRQYTVDLETYTCEPCPSFPRISFCKHICAVEDHFPDLVVPRSFTPPSQPWDDVNVVSPTINPVTVTPSPRSEHPGPVLPVVSENDKLLLHYIVDKLQHIQCTNIVLPRPLADTLRQLNGDLADATGDTGILPKTVTRVAPNEHSGWEKTSEIMGAKHKKRQRTHTDPHSGG</sequence>
<comment type="caution">
    <text evidence="2">The sequence shown here is derived from an EMBL/GenBank/DDBJ whole genome shotgun (WGS) entry which is preliminary data.</text>
</comment>
<evidence type="ECO:0000256" key="1">
    <source>
        <dbReference type="SAM" id="MobiDB-lite"/>
    </source>
</evidence>
<dbReference type="PANTHER" id="PTHR33977:SF1">
    <property type="entry name" value="ZINC ION BINDING PROTEIN"/>
    <property type="match status" value="1"/>
</dbReference>
<keyword evidence="3" id="KW-1185">Reference proteome</keyword>
<evidence type="ECO:0000313" key="2">
    <source>
        <dbReference type="EMBL" id="KAJ7767491.1"/>
    </source>
</evidence>
<evidence type="ECO:0008006" key="4">
    <source>
        <dbReference type="Google" id="ProtNLM"/>
    </source>
</evidence>
<organism evidence="2 3">
    <name type="scientific">Mycena maculata</name>
    <dbReference type="NCBI Taxonomy" id="230809"/>
    <lineage>
        <taxon>Eukaryota</taxon>
        <taxon>Fungi</taxon>
        <taxon>Dikarya</taxon>
        <taxon>Basidiomycota</taxon>
        <taxon>Agaricomycotina</taxon>
        <taxon>Agaricomycetes</taxon>
        <taxon>Agaricomycetidae</taxon>
        <taxon>Agaricales</taxon>
        <taxon>Marasmiineae</taxon>
        <taxon>Mycenaceae</taxon>
        <taxon>Mycena</taxon>
    </lineage>
</organism>
<reference evidence="2" key="1">
    <citation type="submission" date="2023-03" db="EMBL/GenBank/DDBJ databases">
        <title>Massive genome expansion in bonnet fungi (Mycena s.s.) driven by repeated elements and novel gene families across ecological guilds.</title>
        <authorList>
            <consortium name="Lawrence Berkeley National Laboratory"/>
            <person name="Harder C.B."/>
            <person name="Miyauchi S."/>
            <person name="Viragh M."/>
            <person name="Kuo A."/>
            <person name="Thoen E."/>
            <person name="Andreopoulos B."/>
            <person name="Lu D."/>
            <person name="Skrede I."/>
            <person name="Drula E."/>
            <person name="Henrissat B."/>
            <person name="Morin E."/>
            <person name="Kohler A."/>
            <person name="Barry K."/>
            <person name="LaButti K."/>
            <person name="Morin E."/>
            <person name="Salamov A."/>
            <person name="Lipzen A."/>
            <person name="Mereny Z."/>
            <person name="Hegedus B."/>
            <person name="Baldrian P."/>
            <person name="Stursova M."/>
            <person name="Weitz H."/>
            <person name="Taylor A."/>
            <person name="Grigoriev I.V."/>
            <person name="Nagy L.G."/>
            <person name="Martin F."/>
            <person name="Kauserud H."/>
        </authorList>
    </citation>
    <scope>NUCLEOTIDE SEQUENCE</scope>
    <source>
        <strain evidence="2">CBHHK188m</strain>
    </source>
</reference>
<accession>A0AAD7JLL9</accession>